<evidence type="ECO:0000313" key="8">
    <source>
        <dbReference type="Proteomes" id="UP001221217"/>
    </source>
</evidence>
<dbReference type="PANTHER" id="PTHR12128:SF66">
    <property type="entry name" value="4-HYDROXY-2-OXOGLUTARATE ALDOLASE, MITOCHONDRIAL"/>
    <property type="match status" value="1"/>
</dbReference>
<evidence type="ECO:0000256" key="3">
    <source>
        <dbReference type="ARBA" id="ARBA00023270"/>
    </source>
</evidence>
<name>A0AAJ1IK92_9SPIO</name>
<organism evidence="7 8">
    <name type="scientific">Candidatus Thalassospirochaeta sargassi</name>
    <dbReference type="NCBI Taxonomy" id="3119039"/>
    <lineage>
        <taxon>Bacteria</taxon>
        <taxon>Pseudomonadati</taxon>
        <taxon>Spirochaetota</taxon>
        <taxon>Spirochaetia</taxon>
        <taxon>Spirochaetales</taxon>
        <taxon>Spirochaetaceae</taxon>
        <taxon>Candidatus Thalassospirochaeta</taxon>
    </lineage>
</organism>
<feature type="binding site" evidence="6">
    <location>
        <position position="209"/>
    </location>
    <ligand>
        <name>pyruvate</name>
        <dbReference type="ChEBI" id="CHEBI:15361"/>
    </ligand>
</feature>
<keyword evidence="3" id="KW-0704">Schiff base</keyword>
<dbReference type="InterPro" id="IPR013785">
    <property type="entry name" value="Aldolase_TIM"/>
</dbReference>
<dbReference type="PANTHER" id="PTHR12128">
    <property type="entry name" value="DIHYDRODIPICOLINATE SYNTHASE"/>
    <property type="match status" value="1"/>
</dbReference>
<dbReference type="CDD" id="cd00408">
    <property type="entry name" value="DHDPS-like"/>
    <property type="match status" value="1"/>
</dbReference>
<dbReference type="PIRSF" id="PIRSF001365">
    <property type="entry name" value="DHDPS"/>
    <property type="match status" value="1"/>
</dbReference>
<accession>A0AAJ1IK92</accession>
<dbReference type="InterPro" id="IPR002220">
    <property type="entry name" value="DapA-like"/>
</dbReference>
<evidence type="ECO:0000256" key="2">
    <source>
        <dbReference type="ARBA" id="ARBA00023239"/>
    </source>
</evidence>
<dbReference type="Proteomes" id="UP001221217">
    <property type="component" value="Unassembled WGS sequence"/>
</dbReference>
<dbReference type="InterPro" id="IPR020625">
    <property type="entry name" value="Schiff_base-form_aldolases_AS"/>
</dbReference>
<dbReference type="SMART" id="SM01130">
    <property type="entry name" value="DHDPS"/>
    <property type="match status" value="1"/>
</dbReference>
<comment type="similarity">
    <text evidence="1 4">Belongs to the DapA family.</text>
</comment>
<dbReference type="Pfam" id="PF00701">
    <property type="entry name" value="DHDPS"/>
    <property type="match status" value="1"/>
</dbReference>
<dbReference type="PRINTS" id="PR00146">
    <property type="entry name" value="DHPICSNTHASE"/>
</dbReference>
<proteinExistence type="inferred from homology"/>
<dbReference type="GO" id="GO:0044281">
    <property type="term" value="P:small molecule metabolic process"/>
    <property type="evidence" value="ECO:0007669"/>
    <property type="project" value="UniProtKB-ARBA"/>
</dbReference>
<evidence type="ECO:0000256" key="6">
    <source>
        <dbReference type="PIRSR" id="PIRSR001365-2"/>
    </source>
</evidence>
<dbReference type="Gene3D" id="3.20.20.70">
    <property type="entry name" value="Aldolase class I"/>
    <property type="match status" value="1"/>
</dbReference>
<keyword evidence="2 4" id="KW-0456">Lyase</keyword>
<dbReference type="PROSITE" id="PS00666">
    <property type="entry name" value="DHDPS_2"/>
    <property type="match status" value="1"/>
</dbReference>
<evidence type="ECO:0000256" key="4">
    <source>
        <dbReference type="PIRNR" id="PIRNR001365"/>
    </source>
</evidence>
<gene>
    <name evidence="7" type="ORF">PQJ61_12925</name>
</gene>
<sequence>MNKNKEMLSGVFAPMCTPFENDEVNISGFEQNIKTMNSSSLKGFFVLGTNGEFKTVSETERVKILETAVGAAASDKVVMAGTGVESTRETIRLTKQAAEIGVSSVSLLMPNFFAKKIDDEVMINHILEVADASPIPVVLYNNPSVAAGITISEAVVEAVSVHENVVGVKDSSKDTWSANTAYDSDGFSVMAGSASYFLDLLEKGGTGGVLSLANIIPDACGELYNLYIAGKKEEAYALNERLVSLNKLVSGKYGVAGVKYAMDYAGFAGGAPRRPLKALTGEQKKSVESDLAASGFFN</sequence>
<evidence type="ECO:0000256" key="5">
    <source>
        <dbReference type="PIRSR" id="PIRSR001365-1"/>
    </source>
</evidence>
<comment type="caution">
    <text evidence="7">The sequence shown here is derived from an EMBL/GenBank/DDBJ whole genome shotgun (WGS) entry which is preliminary data.</text>
</comment>
<feature type="active site" description="Proton donor/acceptor" evidence="5">
    <location>
        <position position="140"/>
    </location>
</feature>
<evidence type="ECO:0000313" key="7">
    <source>
        <dbReference type="EMBL" id="MDC7227661.1"/>
    </source>
</evidence>
<dbReference type="AlphaFoldDB" id="A0AAJ1IK92"/>
<dbReference type="GO" id="GO:0008840">
    <property type="term" value="F:4-hydroxy-tetrahydrodipicolinate synthase activity"/>
    <property type="evidence" value="ECO:0007669"/>
    <property type="project" value="TreeGrafter"/>
</dbReference>
<dbReference type="EMBL" id="JAQQAL010000030">
    <property type="protein sequence ID" value="MDC7227661.1"/>
    <property type="molecule type" value="Genomic_DNA"/>
</dbReference>
<dbReference type="SUPFAM" id="SSF51569">
    <property type="entry name" value="Aldolase"/>
    <property type="match status" value="1"/>
</dbReference>
<evidence type="ECO:0000256" key="1">
    <source>
        <dbReference type="ARBA" id="ARBA00007592"/>
    </source>
</evidence>
<protein>
    <submittedName>
        <fullName evidence="7">Dihydrodipicolinate synthase family protein</fullName>
    </submittedName>
</protein>
<reference evidence="7 8" key="1">
    <citation type="submission" date="2022-12" db="EMBL/GenBank/DDBJ databases">
        <title>Metagenome assembled genome from gulf of manar.</title>
        <authorList>
            <person name="Kohli P."/>
            <person name="Pk S."/>
            <person name="Venkata Ramana C."/>
            <person name="Sasikala C."/>
        </authorList>
    </citation>
    <scope>NUCLEOTIDE SEQUENCE [LARGE SCALE GENOMIC DNA]</scope>
    <source>
        <strain evidence="7">JB008</strain>
    </source>
</reference>
<feature type="active site" description="Schiff-base intermediate with substrate" evidence="5">
    <location>
        <position position="169"/>
    </location>
</feature>